<name>A0AAD6ZNP4_9AGAR</name>
<feature type="compositionally biased region" description="Low complexity" evidence="1">
    <location>
        <begin position="56"/>
        <end position="75"/>
    </location>
</feature>
<feature type="compositionally biased region" description="Basic residues" evidence="1">
    <location>
        <begin position="76"/>
        <end position="94"/>
    </location>
</feature>
<gene>
    <name evidence="2" type="ORF">DFH08DRAFT_940237</name>
</gene>
<feature type="region of interest" description="Disordered" evidence="1">
    <location>
        <begin position="56"/>
        <end position="229"/>
    </location>
</feature>
<keyword evidence="3" id="KW-1185">Reference proteome</keyword>
<comment type="caution">
    <text evidence="2">The sequence shown here is derived from an EMBL/GenBank/DDBJ whole genome shotgun (WGS) entry which is preliminary data.</text>
</comment>
<evidence type="ECO:0000256" key="1">
    <source>
        <dbReference type="SAM" id="MobiDB-lite"/>
    </source>
</evidence>
<reference evidence="2" key="1">
    <citation type="submission" date="2023-03" db="EMBL/GenBank/DDBJ databases">
        <title>Massive genome expansion in bonnet fungi (Mycena s.s.) driven by repeated elements and novel gene families across ecological guilds.</title>
        <authorList>
            <consortium name="Lawrence Berkeley National Laboratory"/>
            <person name="Harder C.B."/>
            <person name="Miyauchi S."/>
            <person name="Viragh M."/>
            <person name="Kuo A."/>
            <person name="Thoen E."/>
            <person name="Andreopoulos B."/>
            <person name="Lu D."/>
            <person name="Skrede I."/>
            <person name="Drula E."/>
            <person name="Henrissat B."/>
            <person name="Morin E."/>
            <person name="Kohler A."/>
            <person name="Barry K."/>
            <person name="LaButti K."/>
            <person name="Morin E."/>
            <person name="Salamov A."/>
            <person name="Lipzen A."/>
            <person name="Mereny Z."/>
            <person name="Hegedus B."/>
            <person name="Baldrian P."/>
            <person name="Stursova M."/>
            <person name="Weitz H."/>
            <person name="Taylor A."/>
            <person name="Grigoriev I.V."/>
            <person name="Nagy L.G."/>
            <person name="Martin F."/>
            <person name="Kauserud H."/>
        </authorList>
    </citation>
    <scope>NUCLEOTIDE SEQUENCE</scope>
    <source>
        <strain evidence="2">CBHHK002</strain>
    </source>
</reference>
<dbReference type="AlphaFoldDB" id="A0AAD6ZNP4"/>
<evidence type="ECO:0000313" key="2">
    <source>
        <dbReference type="EMBL" id="KAJ7331029.1"/>
    </source>
</evidence>
<sequence length="299" mass="31657">MAGMAPRSIKQLGHQARTALVYMLELKFPDLSLCADHWKAIRVLSEMYRGWAKNKSGLVGYDSDSDSGSDSAGKTGSKRKKKDLPKSRKQRRVATSRAATSMPPPPPPPGPLVPPPPGSLTPPPPPPPGPLVLPPPGSLLPPPPPPPESLVPPPPPPPGSLAPPPPPPPGSPPLPPPNLITNLAENLFANVVVPPPPMPPGSLTPLPPPQPKPTAKAKKGPGPAKAHPTHTTARNLCLAVYAVDVGGTTAEFALHWKALVDEKPPSALFKAYETYSKELKGKQRPAVDEIQKRFQEFLK</sequence>
<organism evidence="2 3">
    <name type="scientific">Mycena albidolilacea</name>
    <dbReference type="NCBI Taxonomy" id="1033008"/>
    <lineage>
        <taxon>Eukaryota</taxon>
        <taxon>Fungi</taxon>
        <taxon>Dikarya</taxon>
        <taxon>Basidiomycota</taxon>
        <taxon>Agaricomycotina</taxon>
        <taxon>Agaricomycetes</taxon>
        <taxon>Agaricomycetidae</taxon>
        <taxon>Agaricales</taxon>
        <taxon>Marasmiineae</taxon>
        <taxon>Mycenaceae</taxon>
        <taxon>Mycena</taxon>
    </lineage>
</organism>
<dbReference type="Proteomes" id="UP001218218">
    <property type="component" value="Unassembled WGS sequence"/>
</dbReference>
<protein>
    <submittedName>
        <fullName evidence="2">Uncharacterized protein</fullName>
    </submittedName>
</protein>
<accession>A0AAD6ZNP4</accession>
<feature type="compositionally biased region" description="Pro residues" evidence="1">
    <location>
        <begin position="193"/>
        <end position="212"/>
    </location>
</feature>
<dbReference type="EMBL" id="JARIHO010000036">
    <property type="protein sequence ID" value="KAJ7331029.1"/>
    <property type="molecule type" value="Genomic_DNA"/>
</dbReference>
<proteinExistence type="predicted"/>
<evidence type="ECO:0000313" key="3">
    <source>
        <dbReference type="Proteomes" id="UP001218218"/>
    </source>
</evidence>
<feature type="compositionally biased region" description="Pro residues" evidence="1">
    <location>
        <begin position="102"/>
        <end position="178"/>
    </location>
</feature>